<evidence type="ECO:0000313" key="2">
    <source>
        <dbReference type="EMBL" id="OWY35297.1"/>
    </source>
</evidence>
<sequence length="191" mass="21058">MATNISICSAALLQLGKAPIASFTEATDASRLCSNLYPQERDAILREFPWNCARARAILSPSSTVPAFGFTAQFPLPADFLRLVAIGDRPIDSDNAQNFKIEGKNILASGTALKIEYVYRAPESVWDSKLVELMTARLLWKLAYPITQSTSLRDELKGEYADLARVARNVDSQENPSPMLGDDSPLIMGRY</sequence>
<keyword evidence="3" id="KW-1185">Reference proteome</keyword>
<reference evidence="2 3" key="1">
    <citation type="journal article" date="2010" name="Int. J. Syst. Evol. Microbiol.">
        <title>Reclassification of Herbaspirillum putei as a later heterotypic synonym of Herbaspirillum huttiense, with the description of H. huttiense subsp. huttiense subsp. nov. and H. huttiense subsp. putei subsp. nov., comb. nov., and description of Herbaspirillum aquaticum sp. nov.</title>
        <authorList>
            <person name="Dobritsa A.P."/>
            <person name="Reddy M.C."/>
            <person name="Samadpour M."/>
        </authorList>
    </citation>
    <scope>NUCLEOTIDE SEQUENCE [LARGE SCALE GENOMIC DNA]</scope>
    <source>
        <strain evidence="2 3">IEH 4430</strain>
    </source>
</reference>
<evidence type="ECO:0000313" key="3">
    <source>
        <dbReference type="Proteomes" id="UP000214747"/>
    </source>
</evidence>
<dbReference type="Proteomes" id="UP000214747">
    <property type="component" value="Unassembled WGS sequence"/>
</dbReference>
<evidence type="ECO:0000256" key="1">
    <source>
        <dbReference type="SAM" id="MobiDB-lite"/>
    </source>
</evidence>
<name>A0A225SZR9_9BURK</name>
<dbReference type="AlphaFoldDB" id="A0A225SZR9"/>
<feature type="region of interest" description="Disordered" evidence="1">
    <location>
        <begin position="172"/>
        <end position="191"/>
    </location>
</feature>
<dbReference type="EMBL" id="NJGV01000006">
    <property type="protein sequence ID" value="OWY35297.1"/>
    <property type="molecule type" value="Genomic_DNA"/>
</dbReference>
<protein>
    <submittedName>
        <fullName evidence="2">Uncharacterized protein</fullName>
    </submittedName>
</protein>
<accession>A0A225SZR9</accession>
<organism evidence="2 3">
    <name type="scientific">Herbaspirillum aquaticum</name>
    <dbReference type="NCBI Taxonomy" id="568783"/>
    <lineage>
        <taxon>Bacteria</taxon>
        <taxon>Pseudomonadati</taxon>
        <taxon>Pseudomonadota</taxon>
        <taxon>Betaproteobacteria</taxon>
        <taxon>Burkholderiales</taxon>
        <taxon>Oxalobacteraceae</taxon>
        <taxon>Herbaspirillum</taxon>
    </lineage>
</organism>
<gene>
    <name evidence="2" type="ORF">CEJ45_08470</name>
</gene>
<proteinExistence type="predicted"/>
<comment type="caution">
    <text evidence="2">The sequence shown here is derived from an EMBL/GenBank/DDBJ whole genome shotgun (WGS) entry which is preliminary data.</text>
</comment>